<evidence type="ECO:0000256" key="9">
    <source>
        <dbReference type="ARBA" id="ARBA00022729"/>
    </source>
</evidence>
<dbReference type="SMART" id="SM00832">
    <property type="entry name" value="C8"/>
    <property type="match status" value="2"/>
</dbReference>
<reference evidence="38" key="2">
    <citation type="submission" date="2017-12" db="EMBL/GenBank/DDBJ databases">
        <title>Genome sequence of the Bar-tailed Godwit (Limosa lapponica baueri).</title>
        <authorList>
            <person name="Lima N.C.B."/>
            <person name="Parody-Merino A.M."/>
            <person name="Battley P.F."/>
            <person name="Fidler A.E."/>
            <person name="Prosdocimi F."/>
        </authorList>
    </citation>
    <scope>NUCLEOTIDE SEQUENCE [LARGE SCALE GENOMIC DNA]</scope>
</reference>
<dbReference type="FunFam" id="3.90.190.10:FF:000041">
    <property type="entry name" value="phosphatidylinositol phosphatase PTPRQ isoform X1"/>
    <property type="match status" value="1"/>
</dbReference>
<evidence type="ECO:0000256" key="29">
    <source>
        <dbReference type="PROSITE-ProRule" id="PRU00076"/>
    </source>
</evidence>
<feature type="transmembrane region" description="Helical" evidence="31">
    <location>
        <begin position="4516"/>
        <end position="4538"/>
    </location>
</feature>
<accession>A0A2I0UUC0</accession>
<keyword evidence="9" id="KW-0732">Signal</keyword>
<feature type="domain" description="Fibronectin type-III" evidence="35">
    <location>
        <begin position="3465"/>
        <end position="3554"/>
    </location>
</feature>
<dbReference type="GO" id="GO:0016324">
    <property type="term" value="C:apical plasma membrane"/>
    <property type="evidence" value="ECO:0007669"/>
    <property type="project" value="UniProtKB-SubCell"/>
</dbReference>
<dbReference type="InterPro" id="IPR036116">
    <property type="entry name" value="FN3_sf"/>
</dbReference>
<keyword evidence="8 31" id="KW-0812">Transmembrane</keyword>
<dbReference type="EC" id="3.1.3.67" evidence="6"/>
<keyword evidence="17" id="KW-0675">Receptor</keyword>
<dbReference type="InterPro" id="IPR007934">
    <property type="entry name" value="AbfB_ABD"/>
</dbReference>
<dbReference type="PANTHER" id="PTHR46957:SF1">
    <property type="entry name" value="PHOSPHATIDYLINOSITOL PHOSPHATASE PTPRQ"/>
    <property type="match status" value="1"/>
</dbReference>
<evidence type="ECO:0000256" key="24">
    <source>
        <dbReference type="ARBA" id="ARBA00052324"/>
    </source>
</evidence>
<dbReference type="InterPro" id="IPR000387">
    <property type="entry name" value="Tyr_Pase_dom"/>
</dbReference>
<feature type="disulfide bond" evidence="29">
    <location>
        <begin position="26"/>
        <end position="36"/>
    </location>
</feature>
<feature type="domain" description="Fibronectin type-III" evidence="35">
    <location>
        <begin position="2659"/>
        <end position="2754"/>
    </location>
</feature>
<dbReference type="CDD" id="cd19941">
    <property type="entry name" value="TIL"/>
    <property type="match status" value="3"/>
</dbReference>
<comment type="catalytic activity">
    <reaction evidence="23">
        <text>a 1,2-diacyl-sn-glycero-3-phospho-(1D-myo-inositol-3,5-bisphosphate) + H2O = a 1,2-diacyl-sn-glycero-3-phospho-(1D-myo-inositol-5-phosphate) + phosphate</text>
        <dbReference type="Rhea" id="RHEA:39019"/>
        <dbReference type="ChEBI" id="CHEBI:15377"/>
        <dbReference type="ChEBI" id="CHEBI:43474"/>
        <dbReference type="ChEBI" id="CHEBI:57795"/>
        <dbReference type="ChEBI" id="CHEBI:57923"/>
        <dbReference type="EC" id="3.1.3.95"/>
    </reaction>
    <physiologicalReaction direction="left-to-right" evidence="23">
        <dbReference type="Rhea" id="RHEA:39020"/>
    </physiologicalReaction>
</comment>
<dbReference type="EC" id="3.1.3.86" evidence="5"/>
<dbReference type="GO" id="GO:0032420">
    <property type="term" value="C:stereocilium"/>
    <property type="evidence" value="ECO:0007669"/>
    <property type="project" value="UniProtKB-SubCell"/>
</dbReference>
<dbReference type="EMBL" id="KZ505635">
    <property type="protein sequence ID" value="PKU49651.1"/>
    <property type="molecule type" value="Genomic_DNA"/>
</dbReference>
<dbReference type="InterPro" id="IPR003595">
    <property type="entry name" value="Tyr_Pase_cat"/>
</dbReference>
<evidence type="ECO:0000259" key="35">
    <source>
        <dbReference type="PROSITE" id="PS50853"/>
    </source>
</evidence>
<dbReference type="CDD" id="cd14616">
    <property type="entry name" value="R-PTPc-Q"/>
    <property type="match status" value="1"/>
</dbReference>
<evidence type="ECO:0000256" key="6">
    <source>
        <dbReference type="ARBA" id="ARBA00013015"/>
    </source>
</evidence>
<dbReference type="PROSITE" id="PS50026">
    <property type="entry name" value="EGF_3"/>
    <property type="match status" value="1"/>
</dbReference>
<dbReference type="InterPro" id="IPR016130">
    <property type="entry name" value="Tyr_Pase_AS"/>
</dbReference>
<dbReference type="Pfam" id="PF00094">
    <property type="entry name" value="VWD"/>
    <property type="match status" value="5"/>
</dbReference>
<name>A0A2I0UUC0_LIMLA</name>
<evidence type="ECO:0000256" key="4">
    <source>
        <dbReference type="ARBA" id="ARBA00012903"/>
    </source>
</evidence>
<organism evidence="37 38">
    <name type="scientific">Limosa lapponica baueri</name>
    <dbReference type="NCBI Taxonomy" id="1758121"/>
    <lineage>
        <taxon>Eukaryota</taxon>
        <taxon>Metazoa</taxon>
        <taxon>Chordata</taxon>
        <taxon>Craniata</taxon>
        <taxon>Vertebrata</taxon>
        <taxon>Euteleostomi</taxon>
        <taxon>Archelosauria</taxon>
        <taxon>Archosauria</taxon>
        <taxon>Dinosauria</taxon>
        <taxon>Saurischia</taxon>
        <taxon>Theropoda</taxon>
        <taxon>Coelurosauria</taxon>
        <taxon>Aves</taxon>
        <taxon>Neognathae</taxon>
        <taxon>Neoaves</taxon>
        <taxon>Charadriiformes</taxon>
        <taxon>Scolopacidae</taxon>
        <taxon>Limosa</taxon>
    </lineage>
</organism>
<evidence type="ECO:0000256" key="1">
    <source>
        <dbReference type="ARBA" id="ARBA00004247"/>
    </source>
</evidence>
<dbReference type="InterPro" id="IPR014853">
    <property type="entry name" value="VWF/SSPO/ZAN-like_Cys-rich_dom"/>
</dbReference>
<dbReference type="Gene3D" id="3.90.190.10">
    <property type="entry name" value="Protein tyrosine phosphatase superfamily"/>
    <property type="match status" value="1"/>
</dbReference>
<dbReference type="InterPro" id="IPR029021">
    <property type="entry name" value="Prot-tyrosine_phosphatase-like"/>
</dbReference>
<feature type="domain" description="Fibronectin type-III" evidence="35">
    <location>
        <begin position="4254"/>
        <end position="4355"/>
    </location>
</feature>
<reference evidence="38" key="1">
    <citation type="submission" date="2017-11" db="EMBL/GenBank/DDBJ databases">
        <authorList>
            <person name="Lima N.C."/>
            <person name="Parody-Merino A.M."/>
            <person name="Battley P.F."/>
            <person name="Fidler A.E."/>
            <person name="Prosdocimi F."/>
        </authorList>
    </citation>
    <scope>NUCLEOTIDE SEQUENCE [LARGE SCALE GENOMIC DNA]</scope>
</reference>
<keyword evidence="16 29" id="KW-1015">Disulfide bond</keyword>
<keyword evidence="10" id="KW-0677">Repeat</keyword>
<dbReference type="FunFam" id="2.60.40.10:FF:001685">
    <property type="entry name" value="phosphatidylinositol phosphatase PTPRQ isoform X2"/>
    <property type="match status" value="1"/>
</dbReference>
<keyword evidence="14" id="KW-0443">Lipid metabolism</keyword>
<dbReference type="SUPFAM" id="SSF57567">
    <property type="entry name" value="Serine protease inhibitors"/>
    <property type="match status" value="2"/>
</dbReference>
<proteinExistence type="inferred from homology"/>
<evidence type="ECO:0000256" key="26">
    <source>
        <dbReference type="ARBA" id="ARBA00063599"/>
    </source>
</evidence>
<feature type="domain" description="Fibronectin type-III" evidence="35">
    <location>
        <begin position="2221"/>
        <end position="2307"/>
    </location>
</feature>
<dbReference type="InterPro" id="IPR058755">
    <property type="entry name" value="Fn1-VW_OTOGL"/>
</dbReference>
<evidence type="ECO:0000256" key="30">
    <source>
        <dbReference type="SAM" id="MobiDB-lite"/>
    </source>
</evidence>
<dbReference type="Gene3D" id="2.60.40.10">
    <property type="entry name" value="Immunoglobulins"/>
    <property type="match status" value="24"/>
</dbReference>
<evidence type="ECO:0000256" key="22">
    <source>
        <dbReference type="ARBA" id="ARBA00043760"/>
    </source>
</evidence>
<dbReference type="GO" id="GO:0016314">
    <property type="term" value="F:phosphatidylinositol-3,4,5-trisphosphate 3-phosphatase activity"/>
    <property type="evidence" value="ECO:0007669"/>
    <property type="project" value="UniProtKB-EC"/>
</dbReference>
<dbReference type="Gene3D" id="2.80.10.50">
    <property type="match status" value="1"/>
</dbReference>
<evidence type="ECO:0000259" key="34">
    <source>
        <dbReference type="PROSITE" id="PS50056"/>
    </source>
</evidence>
<dbReference type="FunFam" id="2.60.40.10:FF:002575">
    <property type="entry name" value="Protein tyrosine phosphatase, receptor type Q"/>
    <property type="match status" value="1"/>
</dbReference>
<dbReference type="FunFam" id="2.60.40.10:FF:001474">
    <property type="entry name" value="Protein tyrosine phosphatase, receptor type Q"/>
    <property type="match status" value="1"/>
</dbReference>
<dbReference type="SMART" id="SM00216">
    <property type="entry name" value="VWD"/>
    <property type="match status" value="4"/>
</dbReference>
<dbReference type="GO" id="GO:0046373">
    <property type="term" value="P:L-arabinose metabolic process"/>
    <property type="evidence" value="ECO:0007669"/>
    <property type="project" value="InterPro"/>
</dbReference>
<dbReference type="FunFam" id="2.60.40.10:FF:000937">
    <property type="entry name" value="phosphatidylinositol phosphatase PTPRQ isoform X1"/>
    <property type="match status" value="1"/>
</dbReference>
<dbReference type="Pfam" id="PF25961">
    <property type="entry name" value="OTOGL_N"/>
    <property type="match status" value="1"/>
</dbReference>
<evidence type="ECO:0000256" key="21">
    <source>
        <dbReference type="ARBA" id="ARBA00023377"/>
    </source>
</evidence>
<dbReference type="OrthoDB" id="10253954at2759"/>
<evidence type="ECO:0000256" key="13">
    <source>
        <dbReference type="ARBA" id="ARBA00022989"/>
    </source>
</evidence>
<dbReference type="SUPFAM" id="SSF52799">
    <property type="entry name" value="(Phosphotyrosine protein) phosphatases II"/>
    <property type="match status" value="1"/>
</dbReference>
<keyword evidence="13 31" id="KW-1133">Transmembrane helix</keyword>
<dbReference type="PROSITE" id="PS50853">
    <property type="entry name" value="FN3"/>
    <property type="match status" value="20"/>
</dbReference>
<feature type="domain" description="VWFD" evidence="36">
    <location>
        <begin position="17"/>
        <end position="193"/>
    </location>
</feature>
<feature type="domain" description="Fibronectin type-III" evidence="35">
    <location>
        <begin position="2909"/>
        <end position="2997"/>
    </location>
</feature>
<dbReference type="FunFam" id="2.60.40.10:FF:001147">
    <property type="entry name" value="phosphatidylinositol phosphatase PTPRQ isoform X3"/>
    <property type="match status" value="1"/>
</dbReference>
<feature type="domain" description="Fibronectin type-III" evidence="35">
    <location>
        <begin position="4039"/>
        <end position="4146"/>
    </location>
</feature>
<feature type="domain" description="Fibronectin type-III" evidence="35">
    <location>
        <begin position="3370"/>
        <end position="3460"/>
    </location>
</feature>
<keyword evidence="18" id="KW-0325">Glycoprotein</keyword>
<dbReference type="InterPro" id="IPR003961">
    <property type="entry name" value="FN3_dom"/>
</dbReference>
<dbReference type="FunFam" id="2.60.40.10:FF:001217">
    <property type="entry name" value="phosphatidylinositol phosphatase PTPRQ isoform X2"/>
    <property type="match status" value="1"/>
</dbReference>
<keyword evidence="15 31" id="KW-0472">Membrane</keyword>
<keyword evidence="12" id="KW-0904">Protein phosphatase</keyword>
<dbReference type="FunFam" id="2.60.40.10:FF:001266">
    <property type="entry name" value="Protein tyrosine phosphatase, receptor type Q"/>
    <property type="match status" value="1"/>
</dbReference>
<evidence type="ECO:0000256" key="7">
    <source>
        <dbReference type="ARBA" id="ARBA00022475"/>
    </source>
</evidence>
<dbReference type="FunFam" id="2.60.40.10:FF:000478">
    <property type="entry name" value="Protein tyrosine phosphatase, receptor type Q"/>
    <property type="match status" value="3"/>
</dbReference>
<comment type="subunit">
    <text evidence="26">Interacts with TPRN. TPRN, CLIC5 and PTPQR form concentric rings at the base of stereocilia and may form a complex.</text>
</comment>
<evidence type="ECO:0000256" key="19">
    <source>
        <dbReference type="ARBA" id="ARBA00023264"/>
    </source>
</evidence>
<feature type="domain" description="EGF-like" evidence="32">
    <location>
        <begin position="22"/>
        <end position="55"/>
    </location>
</feature>
<dbReference type="Pfam" id="PF00041">
    <property type="entry name" value="fn3"/>
    <property type="match status" value="16"/>
</dbReference>
<feature type="domain" description="Fibronectin type-III" evidence="35">
    <location>
        <begin position="3949"/>
        <end position="4035"/>
    </location>
</feature>
<evidence type="ECO:0000256" key="3">
    <source>
        <dbReference type="ARBA" id="ARBA00010504"/>
    </source>
</evidence>
<dbReference type="InterPro" id="IPR000242">
    <property type="entry name" value="PTP_cat"/>
</dbReference>
<comment type="similarity">
    <text evidence="3">Belongs to the protein-tyrosine phosphatase family. Receptor class 2A subfamily.</text>
</comment>
<feature type="domain" description="Fibronectin type-III" evidence="35">
    <location>
        <begin position="2044"/>
        <end position="2132"/>
    </location>
</feature>
<feature type="domain" description="Fibronectin type-III" evidence="35">
    <location>
        <begin position="2394"/>
        <end position="2481"/>
    </location>
</feature>
<feature type="domain" description="Fibronectin type-III" evidence="35">
    <location>
        <begin position="2568"/>
        <end position="2658"/>
    </location>
</feature>
<evidence type="ECO:0000259" key="36">
    <source>
        <dbReference type="PROSITE" id="PS51233"/>
    </source>
</evidence>
<feature type="region of interest" description="Disordered" evidence="30">
    <location>
        <begin position="2838"/>
        <end position="2857"/>
    </location>
</feature>
<evidence type="ECO:0000256" key="31">
    <source>
        <dbReference type="SAM" id="Phobius"/>
    </source>
</evidence>
<evidence type="ECO:0000313" key="37">
    <source>
        <dbReference type="EMBL" id="PKU49651.1"/>
    </source>
</evidence>
<dbReference type="InterPro" id="IPR013783">
    <property type="entry name" value="Ig-like_fold"/>
</dbReference>
<evidence type="ECO:0000256" key="17">
    <source>
        <dbReference type="ARBA" id="ARBA00023170"/>
    </source>
</evidence>
<evidence type="ECO:0000313" key="38">
    <source>
        <dbReference type="Proteomes" id="UP000233556"/>
    </source>
</evidence>
<dbReference type="GO" id="GO:0006629">
    <property type="term" value="P:lipid metabolic process"/>
    <property type="evidence" value="ECO:0007669"/>
    <property type="project" value="UniProtKB-KW"/>
</dbReference>
<dbReference type="Proteomes" id="UP000233556">
    <property type="component" value="Unassembled WGS sequence"/>
</dbReference>
<evidence type="ECO:0000256" key="8">
    <source>
        <dbReference type="ARBA" id="ARBA00022692"/>
    </source>
</evidence>
<comment type="catalytic activity">
    <reaction evidence="21">
        <text>a 1,2-diacyl-sn-glycero-3-phospho-(1D-myo-inositol-3,4,5-trisphosphate) + H2O = a 1,2-diacyl-sn-glycero-3-phospho-(1D-myo-inositol-3,4-bisphosphate) + phosphate</text>
        <dbReference type="Rhea" id="RHEA:25528"/>
        <dbReference type="ChEBI" id="CHEBI:15377"/>
        <dbReference type="ChEBI" id="CHEBI:43474"/>
        <dbReference type="ChEBI" id="CHEBI:57658"/>
        <dbReference type="ChEBI" id="CHEBI:57836"/>
        <dbReference type="EC" id="3.1.3.86"/>
    </reaction>
    <physiologicalReaction direction="left-to-right" evidence="21">
        <dbReference type="Rhea" id="RHEA:25529"/>
    </physiologicalReaction>
</comment>
<evidence type="ECO:0000256" key="23">
    <source>
        <dbReference type="ARBA" id="ARBA00045090"/>
    </source>
</evidence>
<dbReference type="GO" id="GO:0046556">
    <property type="term" value="F:alpha-L-arabinofuranosidase activity"/>
    <property type="evidence" value="ECO:0007669"/>
    <property type="project" value="InterPro"/>
</dbReference>
<feature type="domain" description="Fibronectin type-III" evidence="35">
    <location>
        <begin position="3760"/>
        <end position="3847"/>
    </location>
</feature>
<evidence type="ECO:0000256" key="27">
    <source>
        <dbReference type="ARBA" id="ARBA00071873"/>
    </source>
</evidence>
<feature type="domain" description="Tyrosine specific protein phosphatases" evidence="34">
    <location>
        <begin position="4804"/>
        <end position="4875"/>
    </location>
</feature>
<dbReference type="InterPro" id="IPR000742">
    <property type="entry name" value="EGF"/>
</dbReference>
<evidence type="ECO:0000256" key="12">
    <source>
        <dbReference type="ARBA" id="ARBA00022912"/>
    </source>
</evidence>
<keyword evidence="29" id="KW-0245">EGF-like domain</keyword>
<feature type="domain" description="VWFD" evidence="36">
    <location>
        <begin position="1318"/>
        <end position="1511"/>
    </location>
</feature>
<dbReference type="PROSITE" id="PS51233">
    <property type="entry name" value="VWFD"/>
    <property type="match status" value="4"/>
</dbReference>
<dbReference type="InterPro" id="IPR036084">
    <property type="entry name" value="Ser_inhib-like_sf"/>
</dbReference>
<feature type="domain" description="Fibronectin type-III" evidence="35">
    <location>
        <begin position="3176"/>
        <end position="3271"/>
    </location>
</feature>
<comment type="subcellular location">
    <subcellularLocation>
        <location evidence="1">Apical cell membrane</location>
        <topology evidence="1">Single-pass type I membrane protein</topology>
    </subcellularLocation>
    <subcellularLocation>
        <location evidence="25">Basal cell membrane</location>
        <topology evidence="25">Single-pass type I membrane protein</topology>
    </subcellularLocation>
    <subcellularLocation>
        <location evidence="2">Cell projection</location>
        <location evidence="2">Stereocilium</location>
    </subcellularLocation>
</comment>
<feature type="domain" description="Fibronectin type-III" evidence="35">
    <location>
        <begin position="3276"/>
        <end position="3365"/>
    </location>
</feature>
<dbReference type="CDD" id="cd00063">
    <property type="entry name" value="FN3"/>
    <property type="match status" value="19"/>
</dbReference>
<feature type="domain" description="Fibronectin type-III" evidence="35">
    <location>
        <begin position="3663"/>
        <end position="3755"/>
    </location>
</feature>
<comment type="catalytic activity">
    <reaction evidence="22">
        <text>a 1,2-diacyl-sn-glycero-3-phospho-(1D-myo-inositol-3,4,5-trisphosphate) + H2O = a 1,2-diacyl-sn-glycero-3-phospho-(1D-myo-inositol-4,5-bisphosphate) + phosphate</text>
        <dbReference type="Rhea" id="RHEA:25017"/>
        <dbReference type="ChEBI" id="CHEBI:15377"/>
        <dbReference type="ChEBI" id="CHEBI:43474"/>
        <dbReference type="ChEBI" id="CHEBI:57836"/>
        <dbReference type="ChEBI" id="CHEBI:58456"/>
        <dbReference type="EC" id="3.1.3.67"/>
    </reaction>
    <physiologicalReaction direction="left-to-right" evidence="22">
        <dbReference type="Rhea" id="RHEA:25018"/>
    </physiologicalReaction>
</comment>
<dbReference type="FunFam" id="2.60.40.10:FF:001645">
    <property type="entry name" value="Protein tyrosine phosphatase, receptor type Q"/>
    <property type="match status" value="1"/>
</dbReference>
<evidence type="ECO:0000256" key="15">
    <source>
        <dbReference type="ARBA" id="ARBA00023136"/>
    </source>
</evidence>
<keyword evidence="20" id="KW-0966">Cell projection</keyword>
<keyword evidence="19" id="KW-1208">Phospholipid metabolism</keyword>
<evidence type="ECO:0000256" key="28">
    <source>
        <dbReference type="ARBA" id="ARBA00082323"/>
    </source>
</evidence>
<evidence type="ECO:0000256" key="20">
    <source>
        <dbReference type="ARBA" id="ARBA00023273"/>
    </source>
</evidence>
<feature type="domain" description="VWFD" evidence="36">
    <location>
        <begin position="214"/>
        <end position="387"/>
    </location>
</feature>
<dbReference type="FunFam" id="2.60.40.10:FF:001431">
    <property type="entry name" value="phosphatidylinositol phosphatase PTPRQ isoform X1"/>
    <property type="match status" value="1"/>
</dbReference>
<keyword evidence="7" id="KW-1003">Cell membrane</keyword>
<keyword evidence="38" id="KW-1185">Reference proteome</keyword>
<evidence type="ECO:0000256" key="11">
    <source>
        <dbReference type="ARBA" id="ARBA00022801"/>
    </source>
</evidence>
<feature type="domain" description="Fibronectin type-III" evidence="35">
    <location>
        <begin position="2758"/>
        <end position="2853"/>
    </location>
</feature>
<evidence type="ECO:0000256" key="18">
    <source>
        <dbReference type="ARBA" id="ARBA00023180"/>
    </source>
</evidence>
<dbReference type="InterPro" id="IPR001846">
    <property type="entry name" value="VWF_type-D"/>
</dbReference>
<dbReference type="EC" id="3.1.3.95" evidence="4"/>
<dbReference type="Pfam" id="PF05270">
    <property type="entry name" value="AbfB"/>
    <property type="match status" value="1"/>
</dbReference>
<evidence type="ECO:0000256" key="2">
    <source>
        <dbReference type="ARBA" id="ARBA00004645"/>
    </source>
</evidence>
<dbReference type="Pfam" id="PF00102">
    <property type="entry name" value="Y_phosphatase"/>
    <property type="match status" value="1"/>
</dbReference>
<dbReference type="PRINTS" id="PR00700">
    <property type="entry name" value="PRTYPHPHTASE"/>
</dbReference>
<dbReference type="InterPro" id="IPR036195">
    <property type="entry name" value="AbfB_ABD_sf"/>
</dbReference>
<sequence length="4924" mass="546198">MIRIRSASPRLHLHAALTRSPPGGSCPQECLNGAACTEAGDCDCQLFQAQGSRCQIVPNTGKDRDGICKSWGQYNFETFDGIYYYFPGNCSYIFAKDCNSPEPQYTVWTIGNAFVERLADYILVKTTFGFSLAWDGNSGIYIKLTEDHKGKPCGLCGNFNGNKYDDLILQNTEKCEDSFVHRDCISCCPPTCTFEKDCLGSNLHCLDGCYCPDAECSITGSSHFTTFDGRHFTFLGICQYILVKGTGKNKFTITLQKAPCGQNFDHTCIESVTLVLEDDVSKQVTLTRYGRVQTGPNQVFNLNGAIEIQNISSLFVQLKTSFGLKILFAKDGERIYVQVDVSWKRRTLGLCGTYNGNLRDDFLSPAGMIEGTPQLHANAWKVSSACSVPINIPVVDPCNVNQQNAGYASHCDIINQEVFAPCHAYISPGLYYQLCRFDACKCGSSCLCNALAHYAYLCGKHGVFIDFRSHISYCAVMCHSGMLYHQCSSFCKHSCASLSMANICGDDCAEGCNCPDGKYFEESVSFCVSIQCLNGTVKCIEATTENTVHICPEGKIYYDCRSPVPGLPAAGVNCVISCANLAMNFSCVPSPPCASGCICPPGMAEHRGKCYIPDSCPCTWKDREFLSGEVIATPCYTCVCRRGVFNCTSYPCPAVCTIYGDRHYYTFDGLEYDYVSDCQAYLLKSTDNSNISIIAQNKRCFDNDIVCSKNVFITVGDTEIYFSESSEKQGKLAGLCGNFDKYTSNDLTTSNNMEVRNAQVFGDSWVLGQCKSPNETLRPCEVHQSKFPYAKKECSILYSDVFAPCRNVIDVTSFVKNCHTDTCNCNLGGDCECLCTSIAAYAHKCCQQGAVIHWRSPSLCAYDCEYYNQGLGEGPYILASYGENDTIIGANVSGRRIFPLPRTGAYGNVFFSFMITPGLFKDKDLSLALVSLESAERPNYFLYVQDNETVGLEQWQASASFRRRATFFHHHGLWSPGLSAFELHSKKGFFIILTSSGVKVAKYDDSEQFKRLSSFSIEGKQSSSVSSSEEDGTVSAGIITQSTTPMIMKTTANATSLKAPYIFEKILPSSSASLFVASGTTVASGITTKTSDSFVTNLEFFMASTSAPTSIEKPMQVSHQSLFTSAVTQASQSTKETPKMMIIKTTGTASPLSQMKSTFTASEVKYATSLESGQTSDEQRNVTKTKATEKSSLPYLTVSAVQSSPFSRNTTSAKNFSLSGVLDVTMSDWSKIPTQKPIRPYFSLTKPTELQISGGMAPSSPSEPVKTQASLASAETMTATGDKASFGTMMHTLMSTSSKCVPRYLEPVDKCSQYVCVNTGWMLYNLSRNCPKDVQKPDCGFRGMPVQVNTDSCCPEWECPCQCSVLSELSIITFDGNNIALCNMASYILVKLPGETIVAHIEKCPANQVVVDSVIQSLPFSKEGLSIQDTGAMYVVNTPAGISIKWAHFTGIIDIQYGLHSNTSMKTEGLCGVCNGDPTDDLKMQNRTIITNMEEIEVFIKSWEIEKSLDATTRRPVRNCTEDNCTYCMELLNRSIFIPCHKKVSMNIREIPEPECIEDPPPVCEREGEVIVHIIEERACCPKKVCECNMSLCDAVIPICKPNEKLVVGYHPLSCCPQYRCEKDDVCIFQEVTVLNPGQSVIQYLDGDLCYTAQCLQEKDQNTGYNAMHFTMVNCSQQCEAEGSTWSSNCTNYKCAKTAAGAIMLGSSVVCPPFNDTECTKVCTLGQNGGIVQTFNDGCCKTCKKEERICQKMTIRTTIRKNDCISQSPGSESLDCDQVKKPTRAVLMEWTELLKGEDPDYYTVTYQRTDALSQKNIRNISKVEQKPVSTTILLEENKKYDITIESLRNGRILSVKSFKTRGISENDIKAFVTATTVSFNWSTMTKEFSVAVSLNGTSQIIKNPSGFFVWNNLTPATLYTFMFMFEQLHLEFINVSQSLHVQAETGPLHSQKLEATYVSSAEINLKWEPPQLSSSASFHYYLINILDTETNIWEQLPVERSKASVVIGNLKPYHRYQVYLQNVAEKGTLSCHEKPILITTAVSPPTAVYIHPEDVQEESVILHWKLPQESQESYIQVKPNADIGDTMKFLVNNIEEFKIDLLIPGMAYEIAVASVNNGNMSELKTIQCTLKPKPVQIVVPYVLYSNAVVLFVRTPDIGVFDGIYVASKGGPNATFILKSDGKIAIENLTAGTEYDFYVSTQSGDVLSSFYHVSGVKTCLAAPLNVREGNVTDTLIQIAWDRADGDFHQYEVTCINCASAFRVQKVKQETATFSNLTPGKLYNFTIRTEKEGFRDSISVTKEVETVPSAVKYLNYSRDSESITVTWPPAQNMFDGYVISINSKIFNEDKMLPSGVRMYKFESLLPGTDFLISIVTTNGLKRSHPTILKISTYPDPPSDLQVFGQEESTVYFSWKLPRGGFDMFQLSLCLMNNEKVLTRTVYDSRAVVKNLAPGTEYFFELRTVKGLDSSVAVEKKVITKPAGICGLALKMVNTSSATLMWNPTKSNFTSYKASLSNSTFISKFRISGALTDFTVTHLTAGGIYNFTLQRLRGNIEGASAFIELVTEPAKPEGLKFFNVSSYSFSLYWRLPYGHVDRFHMDLIPDHGSVAILDLGVREYQADFSNAIPGTTYNVTVSAVSSSLYSSPASRTVTTNVTNPGPPVFLAGERVGSAGILLSWNTPLHPNGRIVSYIVKYKEVCPWMQTAYTQVTTKPDSLEVLLTSLNPGTTYEITVAAENSAGVGVFSDPFLFQTAESAPGKVVNLTVEALNYSAVNLIWFLPRQPNGKITSFKISVKHARSGIVVKDVLVKVEDLLSGRLPECNDKSESFLWSTTTPSTTFGKSTIPSRTTVTPSTEAPSQMSSVWDEPISFIITNLRPYTTYLFEVSAVTTEAGYIDSAIVRTPESVPEDPPQNFAKSNITAKSFSVMWDPPTTVTGKFSYRVELYGPSGHILDNSTKDHKFVFNNLVPFTTYDVYVGAETSAGVGPKTNLTVFTPADVPGAVSDLHLAEVEATYIKIVWRKPQQPNGIITQYRVKVHMQETEVTLENTLLGGNNKYLIDSLEPYMITENIKPSPTWNSMEMASELYEGSGEMDSSIQTASPVILTSVSSDNLPAIHRAAELHSASGNRYAINILAEELSYVIKGLVPFTDYTISVSAFTAVGEGPPSVLTVRTREQVPSSVQNISYKNISSSSVLLYWDPPANPNGKIIHYTVYTMELDTKRAFHTITSNNSLLMTGLKKYTNYKMRVAASTTVGESALSEENDVFVRTPEDEPDSPPQNVELINVTATEINLRWLPPEQPNGLITHYEVLYSDSNDLFIKNASSTSISLSEMKPYTLYNISVRAFTRLGHGNQSSFPLLVRTSETVPDSAPENITYRNISSMEIELSFFPPSIPNGIIQTYTIYLKRTNGTEQRIINTTLLTLHISDLKKYTEYTVEVSASTTMGEGLRSLPLHILTDEDAPSSPPESLSVKQLSGVTVKLSWKPPLEPNGIILYYTVYVWNKMSKRSVNVTETSLQFTDLENNCDYSAYLTASTRFGDGNIKSDTITFRTSEGAPSDPPKDVVYRNLTSTSIMLFWSPPQKPNGNIRYYSVYFKNNSGIFIQNFTSYGNDSDVNMPQSAVLDDLAKYSHYTLWLTASTAFGDGNKTSEIIDVYTDQDIPDGSVENLVYQNISSSSVNVSWLPPSQPNGLVFFHVSLSLLQLGTNKILSFLTYNTSIIFDNLEKYTDYILKITPATDKGSSELHALTLHIRTDEDVPESAPIMKTFSNLSTTSVMLSWDPPVKPSGIIISYDLNLFGPERNNSFSTTNNFIILEDLLPFTLYTIYAAARTIKGPGPSAVLQFYTDESVPLAPPQNLTITNYTADSVWLKWDPSPQPNGVIMRYNFKIYQNNTEKIFYQNVSGSNHEANLVGLEPFSPYLVSVSAFTKLGNGNQFSNAVQFTTMESVPDAVQNVHCIATSWQSILVQWDPPASSNGVITHYIITVEGNSTIFSSYDTLHTFRNLLSNITYQFKIKAATSAGDGEEQLCNASTLPEKVPSAPRDIVFSNVQSTSVTLNWRSPKSILGYFQNYKITTQLQSIHCSDWETKECIEYEMHQYLYENTVDDRIEETVYGLKKYRWYRFAVAASTNVGYGSSSPWISTQTLPGSPDSPPENVTVLATSPHSINISWSEPVIITGPTCYLIDITSVDNDNYKAQFLKTNDEGKVLEISDLKAFTRYSVVIIAFTGDVNAALLEGKASSPVIVSTFEAVPEDPPNNITFQKIPDEVTKFQVTFVPPSEPNGNIQVYQAMVYNEDDPAAIQIHNLSVIDKTDQSVTAMIEGLKGGHTYNVSVYAINGAGAGPKIQLKITMDIKEPPRPKKKPAPVYDTNGALLVTATTITIRMPICYYSDDHGPIKKIQVLVVEAGAQHDGNVTKWYDAYFNRPRPYFTNEGFPNPPCIEGKEDLSGKEEIYVIGADTTCMTPGSQNRICNGPLKPRKQYLFKFRATNIKGQFTDSDYSDPVKTLGEGPSGRSVEVVLAVTLCILSVVLLVAAVYAFARIRQKQKEGGTYSPRDAEIIDTKFKLDQLITVADLELKDERFTRYSSFFFRRKEIFVIQLLSYRKSIKPISKKSFLQHVEELCTNNNLKFQEEFSELPKFLEDLASTDADLPWNRSKNRFPNIKPYNNNRVKLMPDAGIPGSDYINASYVSGYLCPNEFIATQGPLPGTVGDFWRMVWETRAKTLVMLTQCFEKGRIRCHQYWPEDNKPVTVFGDIVITKLMEDIQIDWTIRDLKIERHGDCMMVRQCNFTSWPEHGVPETTAPIIHFVKLIRASRAHDNTPMVVHCSAGVGRTGVYIALDHLTQHVNDHDFVDIYGLVAELRSERMCMVQNLAQYIFLHQCVLDLLTSRGSSQPICFVNYSALQKMDSLDAMEGDVELEWEETTM</sequence>
<evidence type="ECO:0000259" key="32">
    <source>
        <dbReference type="PROSITE" id="PS50026"/>
    </source>
</evidence>
<keyword evidence="11" id="KW-0378">Hydrolase</keyword>
<evidence type="ECO:0000259" key="33">
    <source>
        <dbReference type="PROSITE" id="PS50055"/>
    </source>
</evidence>
<dbReference type="PANTHER" id="PTHR46957">
    <property type="entry name" value="CYTOKINE RECEPTOR"/>
    <property type="match status" value="1"/>
</dbReference>
<feature type="domain" description="Fibronectin type-III" evidence="35">
    <location>
        <begin position="3852"/>
        <end position="3945"/>
    </location>
</feature>
<feature type="domain" description="Fibronectin type-III" evidence="35">
    <location>
        <begin position="4151"/>
        <end position="4249"/>
    </location>
</feature>
<feature type="domain" description="Fibronectin type-III" evidence="35">
    <location>
        <begin position="3559"/>
        <end position="3658"/>
    </location>
</feature>
<dbReference type="SMART" id="SM00404">
    <property type="entry name" value="PTPc_motif"/>
    <property type="match status" value="1"/>
</dbReference>
<gene>
    <name evidence="37" type="ORF">llap_35</name>
</gene>
<dbReference type="GO" id="GO:0043235">
    <property type="term" value="C:receptor complex"/>
    <property type="evidence" value="ECO:0007669"/>
    <property type="project" value="TreeGrafter"/>
</dbReference>
<dbReference type="PROSITE" id="PS50055">
    <property type="entry name" value="TYR_PHOSPHATASE_PTP"/>
    <property type="match status" value="1"/>
</dbReference>
<dbReference type="Pfam" id="PF25960">
    <property type="entry name" value="Fn1-VW_OTOGL"/>
    <property type="match status" value="1"/>
</dbReference>
<comment type="caution">
    <text evidence="29">Lacks conserved residue(s) required for the propagation of feature annotation.</text>
</comment>
<evidence type="ECO:0000256" key="5">
    <source>
        <dbReference type="ARBA" id="ARBA00012981"/>
    </source>
</evidence>
<dbReference type="GO" id="GO:0004725">
    <property type="term" value="F:protein tyrosine phosphatase activity"/>
    <property type="evidence" value="ECO:0007669"/>
    <property type="project" value="InterPro"/>
</dbReference>
<evidence type="ECO:0000256" key="10">
    <source>
        <dbReference type="ARBA" id="ARBA00022737"/>
    </source>
</evidence>
<protein>
    <recommendedName>
        <fullName evidence="27">Phosphatidylinositol phosphatase PTPRQ</fullName>
        <ecNumber evidence="6">3.1.3.67</ecNumber>
        <ecNumber evidence="5">3.1.3.86</ecNumber>
        <ecNumber evidence="4">3.1.3.95</ecNumber>
    </recommendedName>
    <alternativeName>
        <fullName evidence="28">Receptor-type tyrosine-protein phosphatase Q</fullName>
    </alternativeName>
</protein>
<dbReference type="SMART" id="SM00060">
    <property type="entry name" value="FN3"/>
    <property type="match status" value="25"/>
</dbReference>
<feature type="domain" description="Fibronectin type-III" evidence="35">
    <location>
        <begin position="1949"/>
        <end position="2043"/>
    </location>
</feature>
<feature type="domain" description="VWFD" evidence="36">
    <location>
        <begin position="654"/>
        <end position="728"/>
    </location>
</feature>
<dbReference type="PROSITE" id="PS00383">
    <property type="entry name" value="TYR_PHOSPHATASE_1"/>
    <property type="match status" value="1"/>
</dbReference>
<dbReference type="InterPro" id="IPR050713">
    <property type="entry name" value="RTP_Phos/Ushers"/>
</dbReference>
<comment type="catalytic activity">
    <reaction evidence="24">
        <text>a 1,2-diacyl-sn-glycero-3-phospho-(1D-myo-inositol-3,5-bisphosphate) + H2O = a 1,2-diacyl-sn-glycero-3-phospho-(1D-myo-inositol-3-phosphate) + phosphate</text>
        <dbReference type="Rhea" id="RHEA:32955"/>
        <dbReference type="ChEBI" id="CHEBI:15377"/>
        <dbReference type="ChEBI" id="CHEBI:43474"/>
        <dbReference type="ChEBI" id="CHEBI:57923"/>
        <dbReference type="ChEBI" id="CHEBI:58088"/>
    </reaction>
    <physiologicalReaction direction="left-to-right" evidence="24">
        <dbReference type="Rhea" id="RHEA:32956"/>
    </physiologicalReaction>
</comment>
<dbReference type="PROSITE" id="PS50056">
    <property type="entry name" value="TYR_PHOSPHATASE_2"/>
    <property type="match status" value="1"/>
</dbReference>
<dbReference type="SMART" id="SM00194">
    <property type="entry name" value="PTPc"/>
    <property type="match status" value="1"/>
</dbReference>
<dbReference type="GO" id="GO:0052629">
    <property type="term" value="F:phosphatidylinositol-3,5-bisphosphate 3-phosphatase activity"/>
    <property type="evidence" value="ECO:0007669"/>
    <property type="project" value="UniProtKB-EC"/>
</dbReference>
<dbReference type="Pfam" id="PF08742">
    <property type="entry name" value="C8"/>
    <property type="match status" value="2"/>
</dbReference>
<feature type="compositionally biased region" description="Polar residues" evidence="30">
    <location>
        <begin position="2843"/>
        <end position="2857"/>
    </location>
</feature>
<dbReference type="SUPFAM" id="SSF49265">
    <property type="entry name" value="Fibronectin type III"/>
    <property type="match status" value="14"/>
</dbReference>
<evidence type="ECO:0000256" key="16">
    <source>
        <dbReference type="ARBA" id="ARBA00023157"/>
    </source>
</evidence>
<evidence type="ECO:0000256" key="14">
    <source>
        <dbReference type="ARBA" id="ARBA00023098"/>
    </source>
</evidence>
<dbReference type="GO" id="GO:0034485">
    <property type="term" value="F:phosphatidylinositol-3,4,5-trisphosphate 5-phosphatase activity"/>
    <property type="evidence" value="ECO:0007669"/>
    <property type="project" value="UniProtKB-EC"/>
</dbReference>
<dbReference type="FunFam" id="2.60.40.10:FF:000869">
    <property type="entry name" value="Protein tyrosine phosphatase, receptor type Q"/>
    <property type="match status" value="1"/>
</dbReference>
<dbReference type="GO" id="GO:0009925">
    <property type="term" value="C:basal plasma membrane"/>
    <property type="evidence" value="ECO:0007669"/>
    <property type="project" value="UniProtKB-SubCell"/>
</dbReference>
<dbReference type="Gene3D" id="2.10.25.10">
    <property type="entry name" value="Laminin"/>
    <property type="match status" value="2"/>
</dbReference>
<dbReference type="InterPro" id="IPR058754">
    <property type="entry name" value="OTOGL-like_N"/>
</dbReference>
<feature type="domain" description="Tyrosine-protein phosphatase" evidence="33">
    <location>
        <begin position="4628"/>
        <end position="4884"/>
    </location>
</feature>
<dbReference type="SUPFAM" id="SSF110221">
    <property type="entry name" value="AbfB domain"/>
    <property type="match status" value="1"/>
</dbReference>
<evidence type="ECO:0000256" key="25">
    <source>
        <dbReference type="ARBA" id="ARBA00060472"/>
    </source>
</evidence>